<dbReference type="GO" id="GO:0005783">
    <property type="term" value="C:endoplasmic reticulum"/>
    <property type="evidence" value="ECO:0007669"/>
    <property type="project" value="EnsemblFungi"/>
</dbReference>
<dbReference type="PRINTS" id="PR00762">
    <property type="entry name" value="CLCHANNEL"/>
</dbReference>
<feature type="transmembrane region" description="Helical" evidence="9">
    <location>
        <begin position="250"/>
        <end position="274"/>
    </location>
</feature>
<dbReference type="SUPFAM" id="SSF81340">
    <property type="entry name" value="Clc chloride channel"/>
    <property type="match status" value="1"/>
</dbReference>
<dbReference type="GO" id="GO:0034756">
    <property type="term" value="P:regulation of iron ion transport"/>
    <property type="evidence" value="ECO:0007669"/>
    <property type="project" value="EnsemblFungi"/>
</dbReference>
<dbReference type="Proteomes" id="UP000019384">
    <property type="component" value="Unassembled WGS sequence"/>
</dbReference>
<protein>
    <recommendedName>
        <fullName evidence="9">Chloride channel protein</fullName>
    </recommendedName>
</protein>
<feature type="transmembrane region" description="Helical" evidence="9">
    <location>
        <begin position="417"/>
        <end position="436"/>
    </location>
</feature>
<keyword evidence="7 9" id="KW-0868">Chloride</keyword>
<feature type="transmembrane region" description="Helical" evidence="9">
    <location>
        <begin position="145"/>
        <end position="166"/>
    </location>
</feature>
<dbReference type="SUPFAM" id="SSF54631">
    <property type="entry name" value="CBS-domain pair"/>
    <property type="match status" value="1"/>
</dbReference>
<dbReference type="Gene3D" id="3.10.580.10">
    <property type="entry name" value="CBS-domain"/>
    <property type="match status" value="1"/>
</dbReference>
<keyword evidence="12" id="KW-1185">Reference proteome</keyword>
<feature type="transmembrane region" description="Helical" evidence="9">
    <location>
        <begin position="324"/>
        <end position="343"/>
    </location>
</feature>
<dbReference type="GO" id="GO:0005769">
    <property type="term" value="C:early endosome"/>
    <property type="evidence" value="ECO:0007669"/>
    <property type="project" value="TreeGrafter"/>
</dbReference>
<dbReference type="AlphaFoldDB" id="W6MJA8"/>
<feature type="transmembrane region" description="Helical" evidence="9">
    <location>
        <begin position="286"/>
        <end position="303"/>
    </location>
</feature>
<evidence type="ECO:0000256" key="3">
    <source>
        <dbReference type="ARBA" id="ARBA00022692"/>
    </source>
</evidence>
<dbReference type="GO" id="GO:0006879">
    <property type="term" value="P:intracellular iron ion homeostasis"/>
    <property type="evidence" value="ECO:0007669"/>
    <property type="project" value="EnsemblFungi"/>
</dbReference>
<dbReference type="HOGENOM" id="CLU_003181_2_2_1"/>
<evidence type="ECO:0000256" key="9">
    <source>
        <dbReference type="RuleBase" id="RU361221"/>
    </source>
</evidence>
<evidence type="ECO:0000256" key="4">
    <source>
        <dbReference type="ARBA" id="ARBA00022989"/>
    </source>
</evidence>
<evidence type="ECO:0000259" key="10">
    <source>
        <dbReference type="PROSITE" id="PS51371"/>
    </source>
</evidence>
<proteinExistence type="inferred from homology"/>
<dbReference type="GO" id="GO:0005797">
    <property type="term" value="C:Golgi medial cisterna"/>
    <property type="evidence" value="ECO:0007669"/>
    <property type="project" value="EnsemblFungi"/>
</dbReference>
<dbReference type="RefSeq" id="XP_022458611.1">
    <property type="nucleotide sequence ID" value="XM_022602847.1"/>
</dbReference>
<dbReference type="CDD" id="cd03684">
    <property type="entry name" value="ClC_3_like"/>
    <property type="match status" value="1"/>
</dbReference>
<evidence type="ECO:0000256" key="1">
    <source>
        <dbReference type="ARBA" id="ARBA00004141"/>
    </source>
</evidence>
<dbReference type="GO" id="GO:0000324">
    <property type="term" value="C:fungal-type vacuole"/>
    <property type="evidence" value="ECO:0007669"/>
    <property type="project" value="EnsemblFungi"/>
</dbReference>
<feature type="transmembrane region" description="Helical" evidence="9">
    <location>
        <begin position="363"/>
        <end position="380"/>
    </location>
</feature>
<evidence type="ECO:0000256" key="5">
    <source>
        <dbReference type="ARBA" id="ARBA00023065"/>
    </source>
</evidence>
<comment type="caution">
    <text evidence="9">Lacks conserved residue(s) required for the propagation of feature annotation.</text>
</comment>
<feature type="domain" description="CBS" evidence="10">
    <location>
        <begin position="685"/>
        <end position="740"/>
    </location>
</feature>
<evidence type="ECO:0000256" key="6">
    <source>
        <dbReference type="ARBA" id="ARBA00023136"/>
    </source>
</evidence>
<evidence type="ECO:0000256" key="2">
    <source>
        <dbReference type="ARBA" id="ARBA00022448"/>
    </source>
</evidence>
<dbReference type="GeneID" id="34519999"/>
<dbReference type="Gene3D" id="1.10.3080.10">
    <property type="entry name" value="Clc chloride channel"/>
    <property type="match status" value="1"/>
</dbReference>
<comment type="similarity">
    <text evidence="9">Belongs to the chloride channel (TC 2.A.49) family.</text>
</comment>
<reference evidence="11" key="1">
    <citation type="submission" date="2013-12" db="EMBL/GenBank/DDBJ databases">
        <authorList>
            <person name="Genoscope - CEA"/>
        </authorList>
    </citation>
    <scope>NUCLEOTIDE SEQUENCE</scope>
    <source>
        <strain evidence="11">CBS 1993</strain>
    </source>
</reference>
<keyword evidence="4 9" id="KW-1133">Transmembrane helix</keyword>
<dbReference type="Pfam" id="PF00654">
    <property type="entry name" value="Voltage_CLC"/>
    <property type="match status" value="1"/>
</dbReference>
<dbReference type="PANTHER" id="PTHR45711">
    <property type="entry name" value="CHLORIDE CHANNEL PROTEIN"/>
    <property type="match status" value="1"/>
</dbReference>
<evidence type="ECO:0000313" key="11">
    <source>
        <dbReference type="EMBL" id="CDK26609.1"/>
    </source>
</evidence>
<name>W6MJA8_9ASCO</name>
<dbReference type="SMART" id="SM00116">
    <property type="entry name" value="CBS"/>
    <property type="match status" value="1"/>
</dbReference>
<dbReference type="OrthoDB" id="44789at2759"/>
<evidence type="ECO:0000256" key="7">
    <source>
        <dbReference type="ARBA" id="ARBA00023214"/>
    </source>
</evidence>
<dbReference type="InterPro" id="IPR046342">
    <property type="entry name" value="CBS_dom_sf"/>
</dbReference>
<sequence length="794" mass="87518">MDHLDSTETDWHGYFDQSAAHRKPIQRFDEFVTVDWVQDTLKTNKAQFHEDKHLTEQGLTSSNTTRINPFLDKLLRSCESWIVLTLMGVMIGFIAASLSIITEFMGDIKTGRCSSHFYLNRSFCCWGEGEEASCKDWVPWSSFGFFNYVIFVLISIALALTAAILVKHYAPSAAGSGISEIKCIVSGFVMENFLGWWTLLVKSIALPLAISSGLSVGKEGPSVHYAACVGNCVPSLFTRFRRSASSSRQYLTAASAAGVAVAFASPMGGVLFSIEEISSVFQLSSMWKSYFCALIATGVMAAMNPFRTGQIVIFEVTYDQNWHLFEVPFFIILGIFGGVYGIVVSKLNVRVVAFRQKFLKNHAIREVVILATLTAMIGYFNEFLRLDMTKGMEILFHECGADWDHDLCSKDKNNVKFFFSLAFATVMRMVLVIISYGCKVPAGIFVPSMAAGATFGRALGLIVESLESHYPEMGLFDVCKAEGSSTCVISGTYAFLGAAAALSGITNLHATVVVVMFELTGAVRYILPTMIVVGVTKTIGDRWGHGGIADQMIRFNGLPFIDAKEEHEFNTSVSQAMSNAVVAIPARGLKYKDLEALLMDTTYVSFPIVVSELNPSQLGFINRADIIKCINEEKASGVVIDTHVECVFVSEGKQQSLTSETQTLPKKDSFELESDGAVISFEKYVNLAPLTVPSSTPLEVLLNIFHKLGPRVVFVEDSGQLSGLITRKDIVKYELYLHDLHHGSHGESESLQGQSLDDKVWDIICLIGEHVSQLKARILEKLPAQRYLRLSNAN</sequence>
<dbReference type="InterPro" id="IPR001807">
    <property type="entry name" value="ClC"/>
</dbReference>
<keyword evidence="2 9" id="KW-0813">Transport</keyword>
<dbReference type="InterPro" id="IPR000644">
    <property type="entry name" value="CBS_dom"/>
</dbReference>
<dbReference type="InterPro" id="IPR014743">
    <property type="entry name" value="Cl-channel_core"/>
</dbReference>
<dbReference type="PANTHER" id="PTHR45711:SF9">
    <property type="entry name" value="ANION_PROTON EXCHANGE TRANSPORTER GEF1"/>
    <property type="match status" value="1"/>
</dbReference>
<evidence type="ECO:0000256" key="8">
    <source>
        <dbReference type="PROSITE-ProRule" id="PRU00703"/>
    </source>
</evidence>
<keyword evidence="5 9" id="KW-0406">Ion transport</keyword>
<keyword evidence="8" id="KW-0129">CBS domain</keyword>
<feature type="transmembrane region" description="Helical" evidence="9">
    <location>
        <begin position="187"/>
        <end position="210"/>
    </location>
</feature>
<keyword evidence="3 9" id="KW-0812">Transmembrane</keyword>
<evidence type="ECO:0000313" key="12">
    <source>
        <dbReference type="Proteomes" id="UP000019384"/>
    </source>
</evidence>
<reference evidence="11" key="2">
    <citation type="submission" date="2014-02" db="EMBL/GenBank/DDBJ databases">
        <title>Complete DNA sequence of /Kuraishia capsulata/ illustrates novel genomic features among budding yeasts (/Saccharomycotina/).</title>
        <authorList>
            <person name="Morales L."/>
            <person name="Noel B."/>
            <person name="Porcel B."/>
            <person name="Marcet-Houben M."/>
            <person name="Hullo M-F."/>
            <person name="Sacerdot C."/>
            <person name="Tekaia F."/>
            <person name="Leh-Louis V."/>
            <person name="Despons L."/>
            <person name="Khanna V."/>
            <person name="Aury J-M."/>
            <person name="Barbe V."/>
            <person name="Couloux A."/>
            <person name="Labadie K."/>
            <person name="Pelletier E."/>
            <person name="Souciet J-L."/>
            <person name="Boekhout T."/>
            <person name="Gabaldon T."/>
            <person name="Wincker P."/>
            <person name="Dujon B."/>
        </authorList>
    </citation>
    <scope>NUCLEOTIDE SEQUENCE</scope>
    <source>
        <strain evidence="11">CBS 1993</strain>
    </source>
</reference>
<comment type="subcellular location">
    <subcellularLocation>
        <location evidence="1 9">Membrane</location>
        <topology evidence="1 9">Multi-pass membrane protein</topology>
    </subcellularLocation>
</comment>
<dbReference type="GO" id="GO:0006878">
    <property type="term" value="P:intracellular copper ion homeostasis"/>
    <property type="evidence" value="ECO:0007669"/>
    <property type="project" value="EnsemblFungi"/>
</dbReference>
<dbReference type="Pfam" id="PF00571">
    <property type="entry name" value="CBS"/>
    <property type="match status" value="1"/>
</dbReference>
<gene>
    <name evidence="11" type="ORF">KUCA_T00002582001</name>
</gene>
<keyword evidence="6 9" id="KW-0472">Membrane</keyword>
<dbReference type="GO" id="GO:0005886">
    <property type="term" value="C:plasma membrane"/>
    <property type="evidence" value="ECO:0007669"/>
    <property type="project" value="EnsemblFungi"/>
</dbReference>
<accession>W6MJA8</accession>
<organism evidence="11 12">
    <name type="scientific">Kuraishia capsulata CBS 1993</name>
    <dbReference type="NCBI Taxonomy" id="1382522"/>
    <lineage>
        <taxon>Eukaryota</taxon>
        <taxon>Fungi</taxon>
        <taxon>Dikarya</taxon>
        <taxon>Ascomycota</taxon>
        <taxon>Saccharomycotina</taxon>
        <taxon>Pichiomycetes</taxon>
        <taxon>Pichiales</taxon>
        <taxon>Pichiaceae</taxon>
        <taxon>Kuraishia</taxon>
    </lineage>
</organism>
<dbReference type="PROSITE" id="PS51371">
    <property type="entry name" value="CBS"/>
    <property type="match status" value="1"/>
</dbReference>
<feature type="transmembrane region" description="Helical" evidence="9">
    <location>
        <begin position="81"/>
        <end position="101"/>
    </location>
</feature>
<dbReference type="GO" id="GO:0005247">
    <property type="term" value="F:voltage-gated chloride channel activity"/>
    <property type="evidence" value="ECO:0007669"/>
    <property type="project" value="EnsemblFungi"/>
</dbReference>
<dbReference type="EMBL" id="HG793127">
    <property type="protein sequence ID" value="CDK26609.1"/>
    <property type="molecule type" value="Genomic_DNA"/>
</dbReference>
<dbReference type="FunFam" id="1.10.3080.10:FF:000011">
    <property type="entry name" value="Chloride channel protein"/>
    <property type="match status" value="1"/>
</dbReference>